<feature type="chain" id="PRO_5003189590" description="DUF3887 domain-containing protein" evidence="1">
    <location>
        <begin position="20"/>
        <end position="125"/>
    </location>
</feature>
<evidence type="ECO:0000256" key="1">
    <source>
        <dbReference type="SAM" id="SignalP"/>
    </source>
</evidence>
<dbReference type="EMBL" id="CP003388">
    <property type="protein sequence ID" value="AFD56330.1"/>
    <property type="molecule type" value="Genomic_DNA"/>
</dbReference>
<dbReference type="KEGG" id="ran:Riean_1166"/>
<dbReference type="KEGG" id="rai:RA0C_1435"/>
<dbReference type="GeneID" id="93718271"/>
<dbReference type="HOGENOM" id="CLU_2119260_0_0_10"/>
<gene>
    <name evidence="3" type="ORF">RA0C_1435</name>
</gene>
<dbReference type="Pfam" id="PF13026">
    <property type="entry name" value="DUF3887"/>
    <property type="match status" value="1"/>
</dbReference>
<proteinExistence type="predicted"/>
<dbReference type="AlphaFoldDB" id="E4TAG6"/>
<protein>
    <recommendedName>
        <fullName evidence="2">DUF3887 domain-containing protein</fullName>
    </recommendedName>
</protein>
<dbReference type="RefSeq" id="WP_004920621.1">
    <property type="nucleotide sequence ID" value="NC_014738.1"/>
</dbReference>
<sequence length="125" mass="14738">MKQLLVFVFITMFGAFTFAQSQEALGRECIYHLFQKQDYKKVTSYFSEDFKKKLPEDKLAQTDQLLQALGEYKGVVEVNKDDKELYYYYVRFENQSMDVVIGFDKDNKISGLALKSEHKEFKSKK</sequence>
<organism evidence="3 4">
    <name type="scientific">Riemerella anatipestifer (strain ATCC 11845 / DSM 15868 / JCM 9532 / NCTC 11014)</name>
    <dbReference type="NCBI Taxonomy" id="693978"/>
    <lineage>
        <taxon>Bacteria</taxon>
        <taxon>Pseudomonadati</taxon>
        <taxon>Bacteroidota</taxon>
        <taxon>Flavobacteriia</taxon>
        <taxon>Flavobacteriales</taxon>
        <taxon>Weeksellaceae</taxon>
        <taxon>Riemerella</taxon>
    </lineage>
</organism>
<dbReference type="Proteomes" id="UP000010093">
    <property type="component" value="Chromosome"/>
</dbReference>
<keyword evidence="1" id="KW-0732">Signal</keyword>
<dbReference type="InterPro" id="IPR024981">
    <property type="entry name" value="DUF3887"/>
</dbReference>
<evidence type="ECO:0000313" key="4">
    <source>
        <dbReference type="Proteomes" id="UP000010093"/>
    </source>
</evidence>
<name>E4TAG6_RIEAD</name>
<feature type="domain" description="DUF3887" evidence="2">
    <location>
        <begin position="28"/>
        <end position="112"/>
    </location>
</feature>
<evidence type="ECO:0000313" key="3">
    <source>
        <dbReference type="EMBL" id="AFD56330.1"/>
    </source>
</evidence>
<feature type="signal peptide" evidence="1">
    <location>
        <begin position="1"/>
        <end position="19"/>
    </location>
</feature>
<dbReference type="Gene3D" id="3.10.450.590">
    <property type="match status" value="1"/>
</dbReference>
<dbReference type="PATRIC" id="fig|693978.17.peg.1422"/>
<evidence type="ECO:0000259" key="2">
    <source>
        <dbReference type="Pfam" id="PF13026"/>
    </source>
</evidence>
<reference evidence="3 4" key="1">
    <citation type="journal article" date="2012" name="J. Bacteriol.">
        <title>Complete genome sequence of Riemerella anatipestifer reference strain.</title>
        <authorList>
            <person name="Wang X."/>
            <person name="Zhu D."/>
            <person name="Wang M."/>
            <person name="Cheng A."/>
            <person name="Jia R."/>
            <person name="Zhou Y."/>
            <person name="Chen Z."/>
            <person name="Luo Q."/>
            <person name="Liu F."/>
            <person name="Wang Y."/>
            <person name="Chen X.Y."/>
        </authorList>
    </citation>
    <scope>NUCLEOTIDE SEQUENCE [LARGE SCALE GENOMIC DNA]</scope>
    <source>
        <strain evidence="4">DSM 15868</strain>
    </source>
</reference>
<accession>E4TAG6</accession>